<accession>A0A5B2VXG8</accession>
<evidence type="ECO:0000313" key="2">
    <source>
        <dbReference type="EMBL" id="KAA2243012.1"/>
    </source>
</evidence>
<name>A0A5B2VXG8_9BACT</name>
<feature type="transmembrane region" description="Helical" evidence="1">
    <location>
        <begin position="34"/>
        <end position="55"/>
    </location>
</feature>
<feature type="transmembrane region" description="Helical" evidence="1">
    <location>
        <begin position="6"/>
        <end position="27"/>
    </location>
</feature>
<reference evidence="2 3" key="2">
    <citation type="submission" date="2019-09" db="EMBL/GenBank/DDBJ databases">
        <authorList>
            <person name="Jin C."/>
        </authorList>
    </citation>
    <scope>NUCLEOTIDE SEQUENCE [LARGE SCALE GENOMIC DNA]</scope>
    <source>
        <strain evidence="2 3">BN140078</strain>
    </source>
</reference>
<dbReference type="InterPro" id="IPR025250">
    <property type="entry name" value="DUF4199"/>
</dbReference>
<dbReference type="Pfam" id="PF13858">
    <property type="entry name" value="DUF4199"/>
    <property type="match status" value="1"/>
</dbReference>
<evidence type="ECO:0000313" key="3">
    <source>
        <dbReference type="Proteomes" id="UP000324611"/>
    </source>
</evidence>
<keyword evidence="1" id="KW-1133">Transmembrane helix</keyword>
<comment type="caution">
    <text evidence="2">The sequence shown here is derived from an EMBL/GenBank/DDBJ whole genome shotgun (WGS) entry which is preliminary data.</text>
</comment>
<dbReference type="EMBL" id="VUOC01000002">
    <property type="protein sequence ID" value="KAA2243012.1"/>
    <property type="molecule type" value="Genomic_DNA"/>
</dbReference>
<feature type="transmembrane region" description="Helical" evidence="1">
    <location>
        <begin position="129"/>
        <end position="156"/>
    </location>
</feature>
<reference evidence="2 3" key="1">
    <citation type="submission" date="2019-09" db="EMBL/GenBank/DDBJ databases">
        <title>Chitinophaga ginsengihumi sp. nov., isolated from soil of ginseng rhizosphere.</title>
        <authorList>
            <person name="Lee J."/>
        </authorList>
    </citation>
    <scope>NUCLEOTIDE SEQUENCE [LARGE SCALE GENOMIC DNA]</scope>
    <source>
        <strain evidence="2 3">BN140078</strain>
    </source>
</reference>
<organism evidence="2 3">
    <name type="scientific">Chitinophaga agrisoli</name>
    <dbReference type="NCBI Taxonomy" id="2607653"/>
    <lineage>
        <taxon>Bacteria</taxon>
        <taxon>Pseudomonadati</taxon>
        <taxon>Bacteroidota</taxon>
        <taxon>Chitinophagia</taxon>
        <taxon>Chitinophagales</taxon>
        <taxon>Chitinophagaceae</taxon>
        <taxon>Chitinophaga</taxon>
    </lineage>
</organism>
<dbReference type="RefSeq" id="WP_149837888.1">
    <property type="nucleotide sequence ID" value="NZ_VUOC01000002.1"/>
</dbReference>
<keyword evidence="3" id="KW-1185">Reference proteome</keyword>
<keyword evidence="1" id="KW-0472">Membrane</keyword>
<feature type="transmembrane region" description="Helical" evidence="1">
    <location>
        <begin position="75"/>
        <end position="93"/>
    </location>
</feature>
<sequence length="167" mass="18474">MSNKSHIQYGLIISAILILLSVVFYVLNMNQEKWTQWIGVVIMFIGVVVSCIVYAKANNGNVTFGNVFATGFKTTAIVALVTALFAVIFIMIFPDIKEKALEQARLDMEKQGQSDAAIEQAIDITKRMFLVFVLGFSIFFNLFFGAIASVIGAAAARRNPHYQAPQK</sequence>
<dbReference type="Proteomes" id="UP000324611">
    <property type="component" value="Unassembled WGS sequence"/>
</dbReference>
<dbReference type="AlphaFoldDB" id="A0A5B2VXG8"/>
<gene>
    <name evidence="2" type="ORF">F0L74_10855</name>
</gene>
<keyword evidence="1" id="KW-0812">Transmembrane</keyword>
<protein>
    <submittedName>
        <fullName evidence="2">DUF4199 domain-containing protein</fullName>
    </submittedName>
</protein>
<proteinExistence type="predicted"/>
<evidence type="ECO:0000256" key="1">
    <source>
        <dbReference type="SAM" id="Phobius"/>
    </source>
</evidence>